<gene>
    <name evidence="3" type="ORF">HNY73_022859</name>
</gene>
<dbReference type="EMBL" id="JABXBU010002231">
    <property type="protein sequence ID" value="KAF8764813.1"/>
    <property type="molecule type" value="Genomic_DNA"/>
</dbReference>
<dbReference type="Proteomes" id="UP000807504">
    <property type="component" value="Unassembled WGS sequence"/>
</dbReference>
<dbReference type="PRINTS" id="PR00837">
    <property type="entry name" value="V5TPXLIKE"/>
</dbReference>
<dbReference type="SMART" id="SM00198">
    <property type="entry name" value="SCP"/>
    <property type="match status" value="1"/>
</dbReference>
<dbReference type="InterPro" id="IPR035940">
    <property type="entry name" value="CAP_sf"/>
</dbReference>
<dbReference type="InterPro" id="IPR002413">
    <property type="entry name" value="V5_allergen-like"/>
</dbReference>
<dbReference type="PRINTS" id="PR00838">
    <property type="entry name" value="V5ALLERGEN"/>
</dbReference>
<reference evidence="3" key="2">
    <citation type="submission" date="2020-06" db="EMBL/GenBank/DDBJ databases">
        <authorList>
            <person name="Sheffer M."/>
        </authorList>
    </citation>
    <scope>NUCLEOTIDE SEQUENCE</scope>
</reference>
<dbReference type="InterPro" id="IPR018244">
    <property type="entry name" value="Allrgn_V5/Tpx1_CS"/>
</dbReference>
<dbReference type="AlphaFoldDB" id="A0A8T0E306"/>
<dbReference type="GO" id="GO:0005576">
    <property type="term" value="C:extracellular region"/>
    <property type="evidence" value="ECO:0007669"/>
    <property type="project" value="InterPro"/>
</dbReference>
<evidence type="ECO:0000259" key="2">
    <source>
        <dbReference type="SMART" id="SM00198"/>
    </source>
</evidence>
<protein>
    <submittedName>
        <fullName evidence="3">CRISP/Allergen/PR-1 like protein</fullName>
    </submittedName>
</protein>
<dbReference type="InterPro" id="IPR001283">
    <property type="entry name" value="CRISP-related"/>
</dbReference>
<feature type="signal peptide" evidence="1">
    <location>
        <begin position="1"/>
        <end position="18"/>
    </location>
</feature>
<dbReference type="InterPro" id="IPR014044">
    <property type="entry name" value="CAP_dom"/>
</dbReference>
<comment type="caution">
    <text evidence="3">The sequence shown here is derived from an EMBL/GenBank/DDBJ whole genome shotgun (WGS) entry which is preliminary data.</text>
</comment>
<reference evidence="3" key="1">
    <citation type="journal article" date="2020" name="bioRxiv">
        <title>Chromosome-level reference genome of the European wasp spider Argiope bruennichi: a resource for studies on range expansion and evolutionary adaptation.</title>
        <authorList>
            <person name="Sheffer M.M."/>
            <person name="Hoppe A."/>
            <person name="Krehenwinkel H."/>
            <person name="Uhl G."/>
            <person name="Kuss A.W."/>
            <person name="Jensen L."/>
            <person name="Jensen C."/>
            <person name="Gillespie R.G."/>
            <person name="Hoff K.J."/>
            <person name="Prost S."/>
        </authorList>
    </citation>
    <scope>NUCLEOTIDE SEQUENCE</scope>
</reference>
<proteinExistence type="predicted"/>
<dbReference type="PROSITE" id="PS01009">
    <property type="entry name" value="CRISP_1"/>
    <property type="match status" value="1"/>
</dbReference>
<dbReference type="PROSITE" id="PS01010">
    <property type="entry name" value="CRISP_2"/>
    <property type="match status" value="1"/>
</dbReference>
<evidence type="ECO:0000313" key="4">
    <source>
        <dbReference type="Proteomes" id="UP000807504"/>
    </source>
</evidence>
<feature type="chain" id="PRO_5035808465" evidence="1">
    <location>
        <begin position="19"/>
        <end position="428"/>
    </location>
</feature>
<sequence>MRSLFLLAFFCLVGWSTSQRCPARYIRFTPQHTYCLSPNPTCQVKRKGVSEQDKQLILRLHNQFRSKVAMGNEDRSIGGALPQAADMMEMVWDDELAAVAQKWTENCEWGHDCGECKAVENFAVGQNLAIQNWSPCYGPGCQEPSNEPDWTWAITALYDEVVDYRVNWLDSFTKHPGPKTGHFTQLVWSKSWRIGCGYSYYKQAGGFHLYYACNYGPGGNVEGEPVYKTGLPCSSCPSNTQCSPSSRFAKGFPGLCRMEDASKAPVYPERNRRLLFLCDFTSPESNCAAEITGSLNWEKVFSVGGNYNSIILNGGRSTTVTFKNPITPHQGAFCLIVNFRKGPLDASRSDESSFKANFKMDYAVAPPMELNPRSTTFKQFNIDLGWGIKTTLGFTFSVPGGAAQHVLDIRKVVAFDGTCDLINEPIIF</sequence>
<evidence type="ECO:0000313" key="3">
    <source>
        <dbReference type="EMBL" id="KAF8764813.1"/>
    </source>
</evidence>
<evidence type="ECO:0000256" key="1">
    <source>
        <dbReference type="SAM" id="SignalP"/>
    </source>
</evidence>
<name>A0A8T0E306_ARGBR</name>
<organism evidence="3 4">
    <name type="scientific">Argiope bruennichi</name>
    <name type="common">Wasp spider</name>
    <name type="synonym">Aranea bruennichi</name>
    <dbReference type="NCBI Taxonomy" id="94029"/>
    <lineage>
        <taxon>Eukaryota</taxon>
        <taxon>Metazoa</taxon>
        <taxon>Ecdysozoa</taxon>
        <taxon>Arthropoda</taxon>
        <taxon>Chelicerata</taxon>
        <taxon>Arachnida</taxon>
        <taxon>Araneae</taxon>
        <taxon>Araneomorphae</taxon>
        <taxon>Entelegynae</taxon>
        <taxon>Araneoidea</taxon>
        <taxon>Araneidae</taxon>
        <taxon>Argiope</taxon>
    </lineage>
</organism>
<dbReference type="CDD" id="cd05380">
    <property type="entry name" value="CAP_euk"/>
    <property type="match status" value="1"/>
</dbReference>
<dbReference type="PANTHER" id="PTHR10334">
    <property type="entry name" value="CYSTEINE-RICH SECRETORY PROTEIN-RELATED"/>
    <property type="match status" value="1"/>
</dbReference>
<feature type="domain" description="SCP" evidence="2">
    <location>
        <begin position="52"/>
        <end position="223"/>
    </location>
</feature>
<dbReference type="Gene3D" id="3.40.33.10">
    <property type="entry name" value="CAP"/>
    <property type="match status" value="1"/>
</dbReference>
<accession>A0A8T0E306</accession>
<dbReference type="SUPFAM" id="SSF55797">
    <property type="entry name" value="PR-1-like"/>
    <property type="match status" value="1"/>
</dbReference>
<keyword evidence="1" id="KW-0732">Signal</keyword>
<dbReference type="Pfam" id="PF00188">
    <property type="entry name" value="CAP"/>
    <property type="match status" value="1"/>
</dbReference>
<keyword evidence="4" id="KW-1185">Reference proteome</keyword>